<organism evidence="10 11">
    <name type="scientific">Marinitoga hydrogenitolerans (strain DSM 16785 / JCM 12826 / AT1271)</name>
    <dbReference type="NCBI Taxonomy" id="1122195"/>
    <lineage>
        <taxon>Bacteria</taxon>
        <taxon>Thermotogati</taxon>
        <taxon>Thermotogota</taxon>
        <taxon>Thermotogae</taxon>
        <taxon>Petrotogales</taxon>
        <taxon>Petrotogaceae</taxon>
        <taxon>Marinitoga</taxon>
    </lineage>
</organism>
<feature type="transmembrane region" description="Helical" evidence="7">
    <location>
        <begin position="147"/>
        <end position="170"/>
    </location>
</feature>
<feature type="transmembrane region" description="Helical" evidence="7">
    <location>
        <begin position="246"/>
        <end position="265"/>
    </location>
</feature>
<dbReference type="InterPro" id="IPR003593">
    <property type="entry name" value="AAA+_ATPase"/>
</dbReference>
<accession>A0A1M5ATG8</accession>
<evidence type="ECO:0000313" key="11">
    <source>
        <dbReference type="Proteomes" id="UP000184334"/>
    </source>
</evidence>
<evidence type="ECO:0000259" key="9">
    <source>
        <dbReference type="PROSITE" id="PS50929"/>
    </source>
</evidence>
<evidence type="ECO:0000256" key="1">
    <source>
        <dbReference type="ARBA" id="ARBA00004651"/>
    </source>
</evidence>
<evidence type="ECO:0000256" key="3">
    <source>
        <dbReference type="ARBA" id="ARBA00022741"/>
    </source>
</evidence>
<keyword evidence="5 7" id="KW-1133">Transmembrane helix</keyword>
<protein>
    <submittedName>
        <fullName evidence="10">ATP-binding cassette, subfamily B</fullName>
    </submittedName>
</protein>
<dbReference type="InterPro" id="IPR039421">
    <property type="entry name" value="Type_1_exporter"/>
</dbReference>
<keyword evidence="6 7" id="KW-0472">Membrane</keyword>
<feature type="domain" description="ABC transporter" evidence="8">
    <location>
        <begin position="331"/>
        <end position="542"/>
    </location>
</feature>
<dbReference type="GO" id="GO:0140359">
    <property type="term" value="F:ABC-type transporter activity"/>
    <property type="evidence" value="ECO:0007669"/>
    <property type="project" value="InterPro"/>
</dbReference>
<dbReference type="RefSeq" id="WP_072866109.1">
    <property type="nucleotide sequence ID" value="NZ_FQUI01000074.1"/>
</dbReference>
<dbReference type="GO" id="GO:0005886">
    <property type="term" value="C:plasma membrane"/>
    <property type="evidence" value="ECO:0007669"/>
    <property type="project" value="UniProtKB-SubCell"/>
</dbReference>
<comment type="caution">
    <text evidence="10">The sequence shown here is derived from an EMBL/GenBank/DDBJ whole genome shotgun (WGS) entry which is preliminary data.</text>
</comment>
<feature type="transmembrane region" description="Helical" evidence="7">
    <location>
        <begin position="124"/>
        <end position="141"/>
    </location>
</feature>
<dbReference type="AlphaFoldDB" id="A0A1M5ATG8"/>
<dbReference type="Pfam" id="PF00005">
    <property type="entry name" value="ABC_tran"/>
    <property type="match status" value="1"/>
</dbReference>
<dbReference type="EMBL" id="FQUI01000074">
    <property type="protein sequence ID" value="SHF33494.1"/>
    <property type="molecule type" value="Genomic_DNA"/>
</dbReference>
<evidence type="ECO:0000313" key="10">
    <source>
        <dbReference type="EMBL" id="SHF33494.1"/>
    </source>
</evidence>
<evidence type="ECO:0000256" key="4">
    <source>
        <dbReference type="ARBA" id="ARBA00022840"/>
    </source>
</evidence>
<comment type="subcellular location">
    <subcellularLocation>
        <location evidence="1">Cell membrane</location>
        <topology evidence="1">Multi-pass membrane protein</topology>
    </subcellularLocation>
</comment>
<dbReference type="InterPro" id="IPR003439">
    <property type="entry name" value="ABC_transporter-like_ATP-bd"/>
</dbReference>
<keyword evidence="4 10" id="KW-0067">ATP-binding</keyword>
<dbReference type="SUPFAM" id="SSF52540">
    <property type="entry name" value="P-loop containing nucleoside triphosphate hydrolases"/>
    <property type="match status" value="1"/>
</dbReference>
<feature type="transmembrane region" description="Helical" evidence="7">
    <location>
        <begin position="12"/>
        <end position="33"/>
    </location>
</feature>
<keyword evidence="11" id="KW-1185">Reference proteome</keyword>
<dbReference type="OrthoDB" id="48508at2"/>
<evidence type="ECO:0000256" key="5">
    <source>
        <dbReference type="ARBA" id="ARBA00022989"/>
    </source>
</evidence>
<dbReference type="GO" id="GO:0005524">
    <property type="term" value="F:ATP binding"/>
    <property type="evidence" value="ECO:0007669"/>
    <property type="project" value="UniProtKB-KW"/>
</dbReference>
<name>A0A1M5ATG8_MARH1</name>
<feature type="transmembrane region" description="Helical" evidence="7">
    <location>
        <begin position="53"/>
        <end position="75"/>
    </location>
</feature>
<dbReference type="GO" id="GO:0034040">
    <property type="term" value="F:ATPase-coupled lipid transmembrane transporter activity"/>
    <property type="evidence" value="ECO:0007669"/>
    <property type="project" value="TreeGrafter"/>
</dbReference>
<dbReference type="InterPro" id="IPR011527">
    <property type="entry name" value="ABC1_TM_dom"/>
</dbReference>
<dbReference type="Gene3D" id="3.40.50.300">
    <property type="entry name" value="P-loop containing nucleotide triphosphate hydrolases"/>
    <property type="match status" value="1"/>
</dbReference>
<dbReference type="GO" id="GO:0016887">
    <property type="term" value="F:ATP hydrolysis activity"/>
    <property type="evidence" value="ECO:0007669"/>
    <property type="project" value="InterPro"/>
</dbReference>
<feature type="domain" description="ABC transmembrane type-1" evidence="9">
    <location>
        <begin position="19"/>
        <end position="300"/>
    </location>
</feature>
<dbReference type="InterPro" id="IPR036640">
    <property type="entry name" value="ABC1_TM_sf"/>
</dbReference>
<dbReference type="Proteomes" id="UP000184334">
    <property type="component" value="Unassembled WGS sequence"/>
</dbReference>
<dbReference type="Gene3D" id="1.20.1560.10">
    <property type="entry name" value="ABC transporter type 1, transmembrane domain"/>
    <property type="match status" value="1"/>
</dbReference>
<evidence type="ECO:0000259" key="8">
    <source>
        <dbReference type="PROSITE" id="PS50893"/>
    </source>
</evidence>
<dbReference type="InterPro" id="IPR027417">
    <property type="entry name" value="P-loop_NTPase"/>
</dbReference>
<evidence type="ECO:0000256" key="2">
    <source>
        <dbReference type="ARBA" id="ARBA00022692"/>
    </source>
</evidence>
<evidence type="ECO:0000256" key="7">
    <source>
        <dbReference type="SAM" id="Phobius"/>
    </source>
</evidence>
<sequence length="544" mass="64160">MKKILDFREKKNLIKIIKLIIFSFIGISLYYILPLFTKYLIDDIISTNSIKELKIWLFLGSGFSVFLHLYIFYFLKYQWDKIPLYFSVKLKKIILEKIFKIKKYNYKDFDKGQLLNYLISDSGTYANVMITYLGTLTIGILRVITGYIILFIINPILSLISAIFIPLYVFSMGINKKKLEQYSKLERIKADEFITNANKNIEGKIHINLYQKEKYFEKIFEKKLEEWRNIRLKYSYWYNFGKEVPMFVNTLSSFIIMSIGAYYVISQKMTLGSLIMFSQYLSMLFEPLSQITQAIVEKQSNKGILNRINNFYNYNEEKKLVLENGNKDNIIEIKDCTIYTENKEKLLEIEDFIINKSNGLYIIKGKNGSGKTTILNLLTQIASPEIIKKNKKNSTFYFSKEFIESCSYLYNPVYLFEGDVKTNIIFNNTEDPQYLKEIISMLNINNLDKKINFQNLNISLGEKQKIHLARVLYFSKDKNILLLDEPLSNLDYKTKENIKDYLGKLKEEKIILVVSHENLFDDIANKIYNIIDNKILEERKEVIE</sequence>
<dbReference type="CDD" id="cd07346">
    <property type="entry name" value="ABC_6TM_exporters"/>
    <property type="match status" value="1"/>
</dbReference>
<dbReference type="PROSITE" id="PS50929">
    <property type="entry name" value="ABC_TM1F"/>
    <property type="match status" value="1"/>
</dbReference>
<keyword evidence="3" id="KW-0547">Nucleotide-binding</keyword>
<dbReference type="PANTHER" id="PTHR24221:SF654">
    <property type="entry name" value="ATP-BINDING CASSETTE SUB-FAMILY B MEMBER 6"/>
    <property type="match status" value="1"/>
</dbReference>
<gene>
    <name evidence="10" type="ORF">SAMN02745164_02264</name>
</gene>
<dbReference type="SUPFAM" id="SSF90123">
    <property type="entry name" value="ABC transporter transmembrane region"/>
    <property type="match status" value="1"/>
</dbReference>
<dbReference type="PROSITE" id="PS50893">
    <property type="entry name" value="ABC_TRANSPORTER_2"/>
    <property type="match status" value="1"/>
</dbReference>
<reference evidence="10" key="1">
    <citation type="submission" date="2016-11" db="EMBL/GenBank/DDBJ databases">
        <authorList>
            <person name="Varghese N."/>
            <person name="Submissions S."/>
        </authorList>
    </citation>
    <scope>NUCLEOTIDE SEQUENCE [LARGE SCALE GENOMIC DNA]</scope>
    <source>
        <strain evidence="10">DSM 16785</strain>
    </source>
</reference>
<dbReference type="Pfam" id="PF00664">
    <property type="entry name" value="ABC_membrane"/>
    <property type="match status" value="1"/>
</dbReference>
<proteinExistence type="predicted"/>
<dbReference type="STRING" id="1122195.SAMN02745164_02264"/>
<evidence type="ECO:0000256" key="6">
    <source>
        <dbReference type="ARBA" id="ARBA00023136"/>
    </source>
</evidence>
<dbReference type="SMART" id="SM00382">
    <property type="entry name" value="AAA"/>
    <property type="match status" value="1"/>
</dbReference>
<dbReference type="PANTHER" id="PTHR24221">
    <property type="entry name" value="ATP-BINDING CASSETTE SUB-FAMILY B"/>
    <property type="match status" value="1"/>
</dbReference>
<keyword evidence="2 7" id="KW-0812">Transmembrane</keyword>